<sequence length="407" mass="45872">MSETKREVSTTLPTVAQTLDNAGEVDEPIMPTMTTSMANLPPEVLTMILKNVFHGKSWKAMLDYRLINSQWKDIINSFLEKTILSGELPVPPFPEFRAVCAKRADEHPTVRHPPSFLEATNSFPFNSLFLTRKYNDVKQKEAEIPMPLPDFVSSFGGNLTSFAFHDPVISINNLATLLGAMPSLKLFSISDGNPRNFNTSAAALASPPPLPKLTTLVIKSTCHASRFVNERRKMLHVWLIGSYADQLVSLSLQTKKPLLALQPNHQYYHAIGKNRQILVATTLASAYGKLEELKIFRPNSEFLQLSETPVLKQLSVIGSSGQDHLFDTWGFPNLLSYIEKYKETLEQLYLDVSMRDLFQTEFNRDPLQLRARFTLPHVKTLAYNREYLPRYVSSLRISPAALVSGKC</sequence>
<accession>A0ABP1QCH1</accession>
<name>A0ABP1QCH1_9HEXA</name>
<gene>
    <name evidence="1" type="ORF">ODALV1_LOCUS9870</name>
</gene>
<dbReference type="EMBL" id="CAXLJM020000030">
    <property type="protein sequence ID" value="CAL8098228.1"/>
    <property type="molecule type" value="Genomic_DNA"/>
</dbReference>
<reference evidence="1 2" key="1">
    <citation type="submission" date="2024-08" db="EMBL/GenBank/DDBJ databases">
        <authorList>
            <person name="Cucini C."/>
            <person name="Frati F."/>
        </authorList>
    </citation>
    <scope>NUCLEOTIDE SEQUENCE [LARGE SCALE GENOMIC DNA]</scope>
</reference>
<proteinExistence type="predicted"/>
<evidence type="ECO:0008006" key="3">
    <source>
        <dbReference type="Google" id="ProtNLM"/>
    </source>
</evidence>
<protein>
    <recommendedName>
        <fullName evidence="3">F-box domain-containing protein</fullName>
    </recommendedName>
</protein>
<keyword evidence="2" id="KW-1185">Reference proteome</keyword>
<evidence type="ECO:0000313" key="1">
    <source>
        <dbReference type="EMBL" id="CAL8098228.1"/>
    </source>
</evidence>
<evidence type="ECO:0000313" key="2">
    <source>
        <dbReference type="Proteomes" id="UP001642540"/>
    </source>
</evidence>
<organism evidence="1 2">
    <name type="scientific">Orchesella dallaii</name>
    <dbReference type="NCBI Taxonomy" id="48710"/>
    <lineage>
        <taxon>Eukaryota</taxon>
        <taxon>Metazoa</taxon>
        <taxon>Ecdysozoa</taxon>
        <taxon>Arthropoda</taxon>
        <taxon>Hexapoda</taxon>
        <taxon>Collembola</taxon>
        <taxon>Entomobryomorpha</taxon>
        <taxon>Entomobryoidea</taxon>
        <taxon>Orchesellidae</taxon>
        <taxon>Orchesellinae</taxon>
        <taxon>Orchesella</taxon>
    </lineage>
</organism>
<dbReference type="Proteomes" id="UP001642540">
    <property type="component" value="Unassembled WGS sequence"/>
</dbReference>
<comment type="caution">
    <text evidence="1">The sequence shown here is derived from an EMBL/GenBank/DDBJ whole genome shotgun (WGS) entry which is preliminary data.</text>
</comment>